<evidence type="ECO:0000313" key="3">
    <source>
        <dbReference type="EMBL" id="POM82255.1"/>
    </source>
</evidence>
<protein>
    <submittedName>
        <fullName evidence="3">Uncharacterized protein</fullName>
    </submittedName>
</protein>
<keyword evidence="2" id="KW-0812">Transmembrane</keyword>
<proteinExistence type="predicted"/>
<organism evidence="3 4">
    <name type="scientific">Cryptosporidium meleagridis</name>
    <dbReference type="NCBI Taxonomy" id="93969"/>
    <lineage>
        <taxon>Eukaryota</taxon>
        <taxon>Sar</taxon>
        <taxon>Alveolata</taxon>
        <taxon>Apicomplexa</taxon>
        <taxon>Conoidasida</taxon>
        <taxon>Coccidia</taxon>
        <taxon>Eucoccidiorida</taxon>
        <taxon>Eimeriorina</taxon>
        <taxon>Cryptosporidiidae</taxon>
        <taxon>Cryptosporidium</taxon>
    </lineage>
</organism>
<accession>A0A2P4YWQ7</accession>
<dbReference type="OrthoDB" id="342230at2759"/>
<dbReference type="EMBL" id="JIBK01000002">
    <property type="protein sequence ID" value="POM82255.1"/>
    <property type="molecule type" value="Genomic_DNA"/>
</dbReference>
<feature type="region of interest" description="Disordered" evidence="1">
    <location>
        <begin position="269"/>
        <end position="306"/>
    </location>
</feature>
<dbReference type="Proteomes" id="UP000236928">
    <property type="component" value="Unassembled WGS sequence"/>
</dbReference>
<keyword evidence="2" id="KW-0472">Membrane</keyword>
<feature type="compositionally biased region" description="Acidic residues" evidence="1">
    <location>
        <begin position="269"/>
        <end position="279"/>
    </location>
</feature>
<keyword evidence="4" id="KW-1185">Reference proteome</keyword>
<gene>
    <name evidence="3" type="ORF">CmeUKMEL1_01480</name>
</gene>
<dbReference type="AlphaFoldDB" id="A0A2P4YWQ7"/>
<comment type="caution">
    <text evidence="3">The sequence shown here is derived from an EMBL/GenBank/DDBJ whole genome shotgun (WGS) entry which is preliminary data.</text>
</comment>
<name>A0A2P4YWQ7_9CRYT</name>
<feature type="transmembrane region" description="Helical" evidence="2">
    <location>
        <begin position="144"/>
        <end position="161"/>
    </location>
</feature>
<keyword evidence="2" id="KW-1133">Transmembrane helix</keyword>
<reference evidence="3 4" key="1">
    <citation type="submission" date="2014-04" db="EMBL/GenBank/DDBJ databases">
        <title>Comparative Genomics of Cryptosporidium Species.</title>
        <authorList>
            <person name="Silva J.C."/>
            <person name="Su Q."/>
            <person name="Chalmers R."/>
            <person name="Chibucos M.C."/>
            <person name="Elwin K."/>
            <person name="Godinez A."/>
            <person name="Guo F."/>
            <person name="Huynh K."/>
            <person name="Orvis J."/>
            <person name="Ott S."/>
            <person name="Sadzewicz L."/>
            <person name="Sengamalay N."/>
            <person name="Shetty A."/>
            <person name="Sun M."/>
            <person name="Tallon L."/>
            <person name="Xiao L."/>
            <person name="Zhang H."/>
            <person name="Fraser C.M."/>
            <person name="Zhu G."/>
            <person name="Kissinger J."/>
            <person name="Widmer G."/>
        </authorList>
    </citation>
    <scope>NUCLEOTIDE SEQUENCE [LARGE SCALE GENOMIC DNA]</scope>
    <source>
        <strain evidence="3 4">UKMEL1</strain>
    </source>
</reference>
<dbReference type="VEuPathDB" id="CryptoDB:CmeUKMEL1_01480"/>
<evidence type="ECO:0000313" key="4">
    <source>
        <dbReference type="Proteomes" id="UP000236928"/>
    </source>
</evidence>
<evidence type="ECO:0000256" key="2">
    <source>
        <dbReference type="SAM" id="Phobius"/>
    </source>
</evidence>
<evidence type="ECO:0000256" key="1">
    <source>
        <dbReference type="SAM" id="MobiDB-lite"/>
    </source>
</evidence>
<sequence length="498" mass="56425">MLTVSLMVQRHRLTDWRHLKNRIVFKHWDNTHKQRKVLEDTEKNIKELRVKKKNRMVQVNNKVMLDGIELREGGIKGDKCLERVNKGHTGLGADVGSIKDESKQVLNARRGLVRMVVDIILGKDTAKQYKEGSAAYFIDKIQKILRLLSLVFSLFILGFIITSRINKGRKDVLSSFPVGSLGRSVKFEMMLDTLESEHGKLSVEESLTEASKVKSIGGKVAEGQNTDSNENLEEFNSQVLDDPEYWADDNDKDLWDDDIDEYYDMEIVSSEDDENDEELANNNTSKENSAAVPNESSSQIIQGKRNKGLRSKGVEVSLPSSLILYGRVTKEDTYINGAYNIIIEEKKDGKKYPKLHHGRAIYKKEGKTNGNVTTPTLFIIFDGTHEFWTITTSLDPGLKPLAFLPDHALIPIRHVGPYGAHSNSTWVFRNNNGILKDSSVRIVENSSVDFPRIPVHITKATHNWHVKHHREAKGGTNSNNKNVNSYNADLKVFKDPYK</sequence>